<protein>
    <submittedName>
        <fullName evidence="3">Adhesin protein E (PE)</fullName>
    </submittedName>
</protein>
<gene>
    <name evidence="3" type="primary">ompE</name>
    <name evidence="3" type="ORF">NCTC1659_01079</name>
</gene>
<dbReference type="InterPro" id="IPR031939">
    <property type="entry name" value="Adhesin_E-like"/>
</dbReference>
<sequence length="152" mass="17263">MKKLGLIFSAILLSACAQQTTNDLKLSPPDIIKSGLIPLYQNSQEYIDTNSVQVDKSNKRLVHLDVVTNLSTAAFVYKEQPDTYAKSLRKHKTLNCENYILIHNQQTFYSEFWGEGLSTIKQAQPTQPTAIAKHSPLYTVGQVICEKLYRNW</sequence>
<dbReference type="Gene3D" id="2.40.128.710">
    <property type="entry name" value="Surface-adhesin protein E"/>
    <property type="match status" value="1"/>
</dbReference>
<keyword evidence="1" id="KW-0732">Signal</keyword>
<evidence type="ECO:0000313" key="3">
    <source>
        <dbReference type="EMBL" id="STO59814.1"/>
    </source>
</evidence>
<dbReference type="Proteomes" id="UP000254329">
    <property type="component" value="Unassembled WGS sequence"/>
</dbReference>
<evidence type="ECO:0000256" key="1">
    <source>
        <dbReference type="SAM" id="SignalP"/>
    </source>
</evidence>
<dbReference type="InterPro" id="IPR043088">
    <property type="entry name" value="Adhesin_E"/>
</dbReference>
<dbReference type="EMBL" id="UGHF01000001">
    <property type="protein sequence ID" value="STO59814.1"/>
    <property type="molecule type" value="Genomic_DNA"/>
</dbReference>
<name>A0A1V4B263_9PAST</name>
<dbReference type="AlphaFoldDB" id="A0A1V4B263"/>
<dbReference type="STRING" id="733.B0186_02870"/>
<organism evidence="3 4">
    <name type="scientific">Canicola haemoglobinophilus</name>
    <dbReference type="NCBI Taxonomy" id="733"/>
    <lineage>
        <taxon>Bacteria</taxon>
        <taxon>Pseudomonadati</taxon>
        <taxon>Pseudomonadota</taxon>
        <taxon>Gammaproteobacteria</taxon>
        <taxon>Pasteurellales</taxon>
        <taxon>Pasteurellaceae</taxon>
        <taxon>Canicola</taxon>
    </lineage>
</organism>
<dbReference type="RefSeq" id="WP_078217894.1">
    <property type="nucleotide sequence ID" value="NZ_MUXZ01000008.1"/>
</dbReference>
<accession>A0A1V4B263</accession>
<dbReference type="Pfam" id="PF16747">
    <property type="entry name" value="Adhesin_E"/>
    <property type="match status" value="1"/>
</dbReference>
<dbReference type="PROSITE" id="PS51257">
    <property type="entry name" value="PROKAR_LIPOPROTEIN"/>
    <property type="match status" value="1"/>
</dbReference>
<evidence type="ECO:0000259" key="2">
    <source>
        <dbReference type="Pfam" id="PF16747"/>
    </source>
</evidence>
<feature type="domain" description="Surface-adhesin protein E-like" evidence="2">
    <location>
        <begin position="43"/>
        <end position="146"/>
    </location>
</feature>
<evidence type="ECO:0000313" key="4">
    <source>
        <dbReference type="Proteomes" id="UP000254329"/>
    </source>
</evidence>
<feature type="signal peptide" evidence="1">
    <location>
        <begin position="1"/>
        <end position="17"/>
    </location>
</feature>
<feature type="chain" id="PRO_5030036272" evidence="1">
    <location>
        <begin position="18"/>
        <end position="152"/>
    </location>
</feature>
<proteinExistence type="predicted"/>
<reference evidence="3 4" key="1">
    <citation type="submission" date="2018-06" db="EMBL/GenBank/DDBJ databases">
        <authorList>
            <consortium name="Pathogen Informatics"/>
            <person name="Doyle S."/>
        </authorList>
    </citation>
    <scope>NUCLEOTIDE SEQUENCE [LARGE SCALE GENOMIC DNA]</scope>
    <source>
        <strain evidence="3 4">NCTC1659</strain>
    </source>
</reference>
<keyword evidence="4" id="KW-1185">Reference proteome</keyword>